<dbReference type="InterPro" id="IPR023996">
    <property type="entry name" value="TonB-dep_OMP_SusC/RagA"/>
</dbReference>
<evidence type="ECO:0000256" key="2">
    <source>
        <dbReference type="ARBA" id="ARBA00022448"/>
    </source>
</evidence>
<dbReference type="Pfam" id="PF00593">
    <property type="entry name" value="TonB_dep_Rec_b-barrel"/>
    <property type="match status" value="1"/>
</dbReference>
<proteinExistence type="inferred from homology"/>
<evidence type="ECO:0000259" key="12">
    <source>
        <dbReference type="Pfam" id="PF07715"/>
    </source>
</evidence>
<keyword evidence="10" id="KW-0732">Signal</keyword>
<evidence type="ECO:0000256" key="10">
    <source>
        <dbReference type="SAM" id="SignalP"/>
    </source>
</evidence>
<dbReference type="PROSITE" id="PS52016">
    <property type="entry name" value="TONB_DEPENDENT_REC_3"/>
    <property type="match status" value="1"/>
</dbReference>
<evidence type="ECO:0000259" key="11">
    <source>
        <dbReference type="Pfam" id="PF00593"/>
    </source>
</evidence>
<feature type="signal peptide" evidence="10">
    <location>
        <begin position="1"/>
        <end position="22"/>
    </location>
</feature>
<dbReference type="InterPro" id="IPR008969">
    <property type="entry name" value="CarboxyPept-like_regulatory"/>
</dbReference>
<sequence length="1025" mass="113885">MENLKRILMSLVLMFTCAMLFAQDLKINGTVISGDNNEPVIGATVREKGTQTATVTDLDGHFTLTVKQGAVIEISYIGMQTAELPATATMKVTLKSGLKIIDEVVVTGYTAEKKADLTGSVSVVKMTDVADMPTGNVLSSLNGRVAGVNITTDGTPGSTNTSTLVRGTTTINNSSPLYVIDGIMTRDNVGSILSSNDVESIQVLKDASSAAIYGAQAANGVIIITTKRAKKGEVKVDFDASLTAQIFTTNYDLLDAYQWGDVYWQAYKNSYGTHPNSMIYGNGETAQLNTTKPYYTGVDGRTYTAANTDWLDLMYKTALMQNYSLTMSKGSENGSSSLSVNWIDQDGMLKNTDYQRFNTRLTSDYSFINNHLRVGESLSVNRWTQHVAQSGIEEQLVAQHPAEPAYDSKGGYGGGYMDVLNDKPNPLRLQNNQKDNRHTCWRIFGNMYMEVEPVKNLTLKSNFGVNYYTDNNTEFVPKWVESSRTVDTNELTSTNNTAFNWVWTNTANYNLELGDHHTTFFLGTEAKKYRTEMLGGYGQGLTLESKDYRYLNTVTSLAKVSGIASNYSMVSYFAKANYAYQSKYLMAATVRRDASSRFGSKHNSGIFPSVSAGWRLSSEKFMESTHKWLDDLKLRASWGINGNDEIDNEATYTKYLVSLANASYNLSGDNQNMSSGASKTHTGNPDLKWEQTQQTNFGVDATLLNQRLTLSLDYFLKNTTNMLFEPPYAGVIGEGGYSWQNCIDMDNNGFELVLGWRDRLKRGLNYSVDFNASIYHNEMKSLPKAIYYTFGGGLPGQSIIGQPYGSWMGYKTNGVFRTQDEVEAYMKQYDVQIGAPGVGRIKYLDVNNDGKINTADQTWLGSDQPKFTAGLNLSASYKGLDLSLFFNGMIRDAWNNSKYYTDLFQCWSGNHSTRLLVAMNAWTEYEKTGVYNCDTPALTALDNNNENRSSEFYIEDGSFIKLKTATLGYTLPQRLLSKIHLRRGRVYVQCQNLFTITGYTGADPEGLGYTYPLPRTFTFGLSLGL</sequence>
<dbReference type="OrthoDB" id="1109428at2"/>
<dbReference type="NCBIfam" id="TIGR04056">
    <property type="entry name" value="OMP_RagA_SusC"/>
    <property type="match status" value="1"/>
</dbReference>
<feature type="domain" description="TonB-dependent receptor-like beta-barrel" evidence="11">
    <location>
        <begin position="435"/>
        <end position="887"/>
    </location>
</feature>
<dbReference type="Pfam" id="PF07715">
    <property type="entry name" value="Plug"/>
    <property type="match status" value="1"/>
</dbReference>
<evidence type="ECO:0000256" key="3">
    <source>
        <dbReference type="ARBA" id="ARBA00022452"/>
    </source>
</evidence>
<dbReference type="SUPFAM" id="SSF49464">
    <property type="entry name" value="Carboxypeptidase regulatory domain-like"/>
    <property type="match status" value="1"/>
</dbReference>
<evidence type="ECO:0000256" key="6">
    <source>
        <dbReference type="ARBA" id="ARBA00023136"/>
    </source>
</evidence>
<keyword evidence="6 8" id="KW-0472">Membrane</keyword>
<protein>
    <submittedName>
        <fullName evidence="13">Collagen-binding protein</fullName>
    </submittedName>
</protein>
<dbReference type="InterPro" id="IPR012910">
    <property type="entry name" value="Plug_dom"/>
</dbReference>
<accession>A0A096BSQ1</accession>
<feature type="domain" description="TonB-dependent receptor plug" evidence="12">
    <location>
        <begin position="114"/>
        <end position="221"/>
    </location>
</feature>
<dbReference type="Proteomes" id="UP000029556">
    <property type="component" value="Unassembled WGS sequence"/>
</dbReference>
<keyword evidence="7 8" id="KW-0998">Cell outer membrane</keyword>
<dbReference type="InterPro" id="IPR036942">
    <property type="entry name" value="Beta-barrel_TonB_sf"/>
</dbReference>
<keyword evidence="2 8" id="KW-0813">Transport</keyword>
<keyword evidence="5 9" id="KW-0798">TonB box</keyword>
<organism evidence="13 14">
    <name type="scientific">Hoylesella buccalis DNF00853</name>
    <dbReference type="NCBI Taxonomy" id="1401074"/>
    <lineage>
        <taxon>Bacteria</taxon>
        <taxon>Pseudomonadati</taxon>
        <taxon>Bacteroidota</taxon>
        <taxon>Bacteroidia</taxon>
        <taxon>Bacteroidales</taxon>
        <taxon>Prevotellaceae</taxon>
        <taxon>Hoylesella</taxon>
    </lineage>
</organism>
<gene>
    <name evidence="13" type="ORF">HMPREF2137_02830</name>
</gene>
<dbReference type="Gene3D" id="2.170.130.10">
    <property type="entry name" value="TonB-dependent receptor, plug domain"/>
    <property type="match status" value="1"/>
</dbReference>
<dbReference type="InterPro" id="IPR000531">
    <property type="entry name" value="Beta-barrel_TonB"/>
</dbReference>
<comment type="similarity">
    <text evidence="8 9">Belongs to the TonB-dependent receptor family.</text>
</comment>
<evidence type="ECO:0000256" key="8">
    <source>
        <dbReference type="PROSITE-ProRule" id="PRU01360"/>
    </source>
</evidence>
<reference evidence="13 14" key="1">
    <citation type="submission" date="2014-07" db="EMBL/GenBank/DDBJ databases">
        <authorList>
            <person name="McCorrison J."/>
            <person name="Sanka R."/>
            <person name="Torralba M."/>
            <person name="Gillis M."/>
            <person name="Haft D.H."/>
            <person name="Methe B."/>
            <person name="Sutton G."/>
            <person name="Nelson K.E."/>
        </authorList>
    </citation>
    <scope>NUCLEOTIDE SEQUENCE [LARGE SCALE GENOMIC DNA]</scope>
    <source>
        <strain evidence="13 14">DNF00853</strain>
    </source>
</reference>
<dbReference type="EMBL" id="JRNN01000029">
    <property type="protein sequence ID" value="KGF36219.1"/>
    <property type="molecule type" value="Genomic_DNA"/>
</dbReference>
<keyword evidence="3 8" id="KW-1134">Transmembrane beta strand</keyword>
<dbReference type="SUPFAM" id="SSF56935">
    <property type="entry name" value="Porins"/>
    <property type="match status" value="1"/>
</dbReference>
<comment type="caution">
    <text evidence="13">The sequence shown here is derived from an EMBL/GenBank/DDBJ whole genome shotgun (WGS) entry which is preliminary data.</text>
</comment>
<name>A0A096BSQ1_9BACT</name>
<evidence type="ECO:0000256" key="4">
    <source>
        <dbReference type="ARBA" id="ARBA00022692"/>
    </source>
</evidence>
<evidence type="ECO:0000256" key="7">
    <source>
        <dbReference type="ARBA" id="ARBA00023237"/>
    </source>
</evidence>
<dbReference type="InterPro" id="IPR037066">
    <property type="entry name" value="Plug_dom_sf"/>
</dbReference>
<comment type="subcellular location">
    <subcellularLocation>
        <location evidence="1 8">Cell outer membrane</location>
        <topology evidence="1 8">Multi-pass membrane protein</topology>
    </subcellularLocation>
</comment>
<dbReference type="Gene3D" id="2.60.40.1120">
    <property type="entry name" value="Carboxypeptidase-like, regulatory domain"/>
    <property type="match status" value="1"/>
</dbReference>
<dbReference type="Pfam" id="PF13715">
    <property type="entry name" value="CarbopepD_reg_2"/>
    <property type="match status" value="1"/>
</dbReference>
<evidence type="ECO:0000313" key="14">
    <source>
        <dbReference type="Proteomes" id="UP000029556"/>
    </source>
</evidence>
<dbReference type="InterPro" id="IPR023997">
    <property type="entry name" value="TonB-dep_OMP_SusC/RagA_CS"/>
</dbReference>
<keyword evidence="13" id="KW-0176">Collagen</keyword>
<dbReference type="RefSeq" id="WP_036871951.1">
    <property type="nucleotide sequence ID" value="NZ_JRNN01000029.1"/>
</dbReference>
<dbReference type="InterPro" id="IPR039426">
    <property type="entry name" value="TonB-dep_rcpt-like"/>
</dbReference>
<dbReference type="Gene3D" id="2.40.170.20">
    <property type="entry name" value="TonB-dependent receptor, beta-barrel domain"/>
    <property type="match status" value="1"/>
</dbReference>
<evidence type="ECO:0000313" key="13">
    <source>
        <dbReference type="EMBL" id="KGF36219.1"/>
    </source>
</evidence>
<dbReference type="NCBIfam" id="TIGR04057">
    <property type="entry name" value="SusC_RagA_signa"/>
    <property type="match status" value="1"/>
</dbReference>
<evidence type="ECO:0000256" key="9">
    <source>
        <dbReference type="RuleBase" id="RU003357"/>
    </source>
</evidence>
<evidence type="ECO:0000256" key="1">
    <source>
        <dbReference type="ARBA" id="ARBA00004571"/>
    </source>
</evidence>
<dbReference type="GO" id="GO:0009279">
    <property type="term" value="C:cell outer membrane"/>
    <property type="evidence" value="ECO:0007669"/>
    <property type="project" value="UniProtKB-SubCell"/>
</dbReference>
<dbReference type="AlphaFoldDB" id="A0A096BSQ1"/>
<feature type="chain" id="PRO_5001925089" evidence="10">
    <location>
        <begin position="23"/>
        <end position="1025"/>
    </location>
</feature>
<evidence type="ECO:0000256" key="5">
    <source>
        <dbReference type="ARBA" id="ARBA00023077"/>
    </source>
</evidence>
<keyword evidence="4 8" id="KW-0812">Transmembrane</keyword>